<dbReference type="GeneID" id="57098711"/>
<reference evidence="1 2" key="1">
    <citation type="submission" date="2015-02" db="EMBL/GenBank/DDBJ databases">
        <title>Nostoc linckia genome annotation.</title>
        <authorList>
            <person name="Zhou Z."/>
        </authorList>
    </citation>
    <scope>NUCLEOTIDE SEQUENCE [LARGE SCALE GENOMIC DNA]</scope>
    <source>
        <strain evidence="2">z8</strain>
    </source>
</reference>
<sequence length="138" mass="15979">MSARPDSPWHYARAFYALVKAESKLHRLIRFVGRTEFHLQSKFDDEMILDSLNEIEHHLNYARQIASDKSMDLTQKIEAELALKDCNAGQLKDTTGATYAEIFAVLKRLVDEGKASHYFDSNSTLTYQPVKQPFWKIR</sequence>
<dbReference type="Proteomes" id="UP000222310">
    <property type="component" value="Unassembled WGS sequence"/>
</dbReference>
<comment type="caution">
    <text evidence="1">The sequence shown here is derived from an EMBL/GenBank/DDBJ whole genome shotgun (WGS) entry which is preliminary data.</text>
</comment>
<proteinExistence type="predicted"/>
<evidence type="ECO:0000313" key="2">
    <source>
        <dbReference type="Proteomes" id="UP000222310"/>
    </source>
</evidence>
<evidence type="ECO:0000313" key="1">
    <source>
        <dbReference type="EMBL" id="PHJ97916.1"/>
    </source>
</evidence>
<protein>
    <submittedName>
        <fullName evidence="1">Uncharacterized protein</fullName>
    </submittedName>
</protein>
<organism evidence="1 2">
    <name type="scientific">Nostoc linckia z8</name>
    <dbReference type="NCBI Taxonomy" id="1628746"/>
    <lineage>
        <taxon>Bacteria</taxon>
        <taxon>Bacillati</taxon>
        <taxon>Cyanobacteriota</taxon>
        <taxon>Cyanophyceae</taxon>
        <taxon>Nostocales</taxon>
        <taxon>Nostocaceae</taxon>
        <taxon>Nostoc</taxon>
    </lineage>
</organism>
<dbReference type="RefSeq" id="WP_099067891.1">
    <property type="nucleotide sequence ID" value="NZ_LAHD01000107.1"/>
</dbReference>
<gene>
    <name evidence="1" type="ORF">VF08_27855</name>
</gene>
<dbReference type="AlphaFoldDB" id="A0A9Q5Z7K5"/>
<name>A0A9Q5Z7K5_NOSLI</name>
<accession>A0A9Q5Z7K5</accession>
<dbReference type="EMBL" id="LAHD01000107">
    <property type="protein sequence ID" value="PHJ97916.1"/>
    <property type="molecule type" value="Genomic_DNA"/>
</dbReference>